<keyword evidence="4 11" id="KW-0812">Transmembrane</keyword>
<evidence type="ECO:0000256" key="10">
    <source>
        <dbReference type="ARBA" id="ARBA00023170"/>
    </source>
</evidence>
<dbReference type="Proteomes" id="UP001367676">
    <property type="component" value="Unassembled WGS sequence"/>
</dbReference>
<dbReference type="GO" id="GO:0005525">
    <property type="term" value="F:GTP binding"/>
    <property type="evidence" value="ECO:0007669"/>
    <property type="project" value="UniProtKB-KW"/>
</dbReference>
<reference evidence="12 13" key="1">
    <citation type="submission" date="2024-03" db="EMBL/GenBank/DDBJ databases">
        <title>Adaptation during the transition from Ophiocordyceps entomopathogen to insect associate is accompanied by gene loss and intensified selection.</title>
        <authorList>
            <person name="Ward C.M."/>
            <person name="Onetto C.A."/>
            <person name="Borneman A.R."/>
        </authorList>
    </citation>
    <scope>NUCLEOTIDE SEQUENCE [LARGE SCALE GENOMIC DNA]</scope>
    <source>
        <strain evidence="12">AWRI1</strain>
        <tissue evidence="12">Single Adult Female</tissue>
    </source>
</reference>
<dbReference type="PROSITE" id="PS51417">
    <property type="entry name" value="ARF"/>
    <property type="match status" value="1"/>
</dbReference>
<name>A0AAN9TD25_9HEMI</name>
<evidence type="ECO:0000256" key="2">
    <source>
        <dbReference type="ARBA" id="ARBA00005619"/>
    </source>
</evidence>
<keyword evidence="9 11" id="KW-0472">Membrane</keyword>
<organism evidence="12 13">
    <name type="scientific">Parthenolecanium corni</name>
    <dbReference type="NCBI Taxonomy" id="536013"/>
    <lineage>
        <taxon>Eukaryota</taxon>
        <taxon>Metazoa</taxon>
        <taxon>Ecdysozoa</taxon>
        <taxon>Arthropoda</taxon>
        <taxon>Hexapoda</taxon>
        <taxon>Insecta</taxon>
        <taxon>Pterygota</taxon>
        <taxon>Neoptera</taxon>
        <taxon>Paraneoptera</taxon>
        <taxon>Hemiptera</taxon>
        <taxon>Sternorrhyncha</taxon>
        <taxon>Coccoidea</taxon>
        <taxon>Coccidae</taxon>
        <taxon>Parthenolecanium</taxon>
    </lineage>
</organism>
<dbReference type="EMBL" id="JBBCAQ010000034">
    <property type="protein sequence ID" value="KAK7579909.1"/>
    <property type="molecule type" value="Genomic_DNA"/>
</dbReference>
<dbReference type="PANTHER" id="PTHR11711">
    <property type="entry name" value="ADP RIBOSYLATION FACTOR-RELATED"/>
    <property type="match status" value="1"/>
</dbReference>
<keyword evidence="7 11" id="KW-1133">Transmembrane helix</keyword>
<protein>
    <recommendedName>
        <fullName evidence="3">Signal recognition particle receptor subunit beta</fullName>
    </recommendedName>
</protein>
<evidence type="ECO:0000313" key="12">
    <source>
        <dbReference type="EMBL" id="KAK7579909.1"/>
    </source>
</evidence>
<keyword evidence="6" id="KW-0256">Endoplasmic reticulum</keyword>
<keyword evidence="13" id="KW-1185">Reference proteome</keyword>
<dbReference type="SUPFAM" id="SSF52540">
    <property type="entry name" value="P-loop containing nucleoside triphosphate hydrolases"/>
    <property type="match status" value="1"/>
</dbReference>
<evidence type="ECO:0000256" key="4">
    <source>
        <dbReference type="ARBA" id="ARBA00022692"/>
    </source>
</evidence>
<dbReference type="GO" id="GO:0005789">
    <property type="term" value="C:endoplasmic reticulum membrane"/>
    <property type="evidence" value="ECO:0007669"/>
    <property type="project" value="UniProtKB-SubCell"/>
</dbReference>
<evidence type="ECO:0000313" key="13">
    <source>
        <dbReference type="Proteomes" id="UP001367676"/>
    </source>
</evidence>
<evidence type="ECO:0000256" key="8">
    <source>
        <dbReference type="ARBA" id="ARBA00023134"/>
    </source>
</evidence>
<dbReference type="CDD" id="cd04105">
    <property type="entry name" value="SR_beta"/>
    <property type="match status" value="1"/>
</dbReference>
<dbReference type="InterPro" id="IPR024156">
    <property type="entry name" value="Small_GTPase_ARF"/>
</dbReference>
<keyword evidence="10" id="KW-0675">Receptor</keyword>
<proteinExistence type="inferred from homology"/>
<sequence>MTDIHSASANYIIALVIVFVVFVFWWLLLRKKDRHQRILLMGCSNGGKTALFSQLNFGKSFPTYMSMKENVGQVANDKHRVEIVDIPGNERIGKNLFDEYKNNVKGIIFVVDSESVQKEVKDVAEFMFNLLTDPTIRATCKEILVLCNKQDLDSSKGPAVVQMLLEKELSVLRNLKSKQLDSTSQDTGGKKKLLFLGHKKKAFEFSQLKPINVTFAESILTGSEVEESKFDTVKYWLNKF</sequence>
<evidence type="ECO:0000256" key="6">
    <source>
        <dbReference type="ARBA" id="ARBA00022824"/>
    </source>
</evidence>
<keyword evidence="5" id="KW-0547">Nucleotide-binding</keyword>
<feature type="transmembrane region" description="Helical" evidence="11">
    <location>
        <begin position="12"/>
        <end position="29"/>
    </location>
</feature>
<dbReference type="SMART" id="SM00177">
    <property type="entry name" value="ARF"/>
    <property type="match status" value="1"/>
</dbReference>
<gene>
    <name evidence="12" type="ORF">V9T40_000538</name>
</gene>
<dbReference type="InterPro" id="IPR027417">
    <property type="entry name" value="P-loop_NTPase"/>
</dbReference>
<comment type="similarity">
    <text evidence="2">Belongs to the SRP receptor beta subunit family.</text>
</comment>
<evidence type="ECO:0000256" key="1">
    <source>
        <dbReference type="ARBA" id="ARBA00004389"/>
    </source>
</evidence>
<accession>A0AAN9TD25</accession>
<dbReference type="Pfam" id="PF09439">
    <property type="entry name" value="SRPRB"/>
    <property type="match status" value="1"/>
</dbReference>
<keyword evidence="8" id="KW-0342">GTP-binding</keyword>
<evidence type="ECO:0000256" key="11">
    <source>
        <dbReference type="SAM" id="Phobius"/>
    </source>
</evidence>
<comment type="caution">
    <text evidence="12">The sequence shown here is derived from an EMBL/GenBank/DDBJ whole genome shotgun (WGS) entry which is preliminary data.</text>
</comment>
<evidence type="ECO:0000256" key="9">
    <source>
        <dbReference type="ARBA" id="ARBA00023136"/>
    </source>
</evidence>
<evidence type="ECO:0000256" key="5">
    <source>
        <dbReference type="ARBA" id="ARBA00022741"/>
    </source>
</evidence>
<evidence type="ECO:0000256" key="3">
    <source>
        <dbReference type="ARBA" id="ARBA00020256"/>
    </source>
</evidence>
<evidence type="ECO:0000256" key="7">
    <source>
        <dbReference type="ARBA" id="ARBA00022989"/>
    </source>
</evidence>
<comment type="subcellular location">
    <subcellularLocation>
        <location evidence="1">Endoplasmic reticulum membrane</location>
        <topology evidence="1">Single-pass membrane protein</topology>
    </subcellularLocation>
</comment>
<dbReference type="Gene3D" id="3.40.50.300">
    <property type="entry name" value="P-loop containing nucleotide triphosphate hydrolases"/>
    <property type="match status" value="1"/>
</dbReference>
<dbReference type="AlphaFoldDB" id="A0AAN9TD25"/>
<dbReference type="InterPro" id="IPR019009">
    <property type="entry name" value="SRP_receptor_beta_su"/>
</dbReference>